<reference evidence="2" key="1">
    <citation type="journal article" date="2013" name="Science">
        <title>The Amborella genome and the evolution of flowering plants.</title>
        <authorList>
            <consortium name="Amborella Genome Project"/>
        </authorList>
    </citation>
    <scope>NUCLEOTIDE SEQUENCE [LARGE SCALE GENOMIC DNA]</scope>
</reference>
<dbReference type="Proteomes" id="UP000017836">
    <property type="component" value="Unassembled WGS sequence"/>
</dbReference>
<sequence length="71" mass="7726">MHSLPERYGSRSLTVGAYYSSAGAPCLNVGALYNEYRSAVVPKALLSEHAYQLLKHAYKLPERCIPTAGAL</sequence>
<evidence type="ECO:0000313" key="1">
    <source>
        <dbReference type="EMBL" id="ERN19956.1"/>
    </source>
</evidence>
<organism evidence="1 2">
    <name type="scientific">Amborella trichopoda</name>
    <dbReference type="NCBI Taxonomy" id="13333"/>
    <lineage>
        <taxon>Eukaryota</taxon>
        <taxon>Viridiplantae</taxon>
        <taxon>Streptophyta</taxon>
        <taxon>Embryophyta</taxon>
        <taxon>Tracheophyta</taxon>
        <taxon>Spermatophyta</taxon>
        <taxon>Magnoliopsida</taxon>
        <taxon>Amborellales</taxon>
        <taxon>Amborellaceae</taxon>
        <taxon>Amborella</taxon>
    </lineage>
</organism>
<dbReference type="HOGENOM" id="CLU_2743425_0_0_1"/>
<protein>
    <submittedName>
        <fullName evidence="1">Uncharacterized protein</fullName>
    </submittedName>
</protein>
<keyword evidence="2" id="KW-1185">Reference proteome</keyword>
<dbReference type="Gramene" id="ERN19956">
    <property type="protein sequence ID" value="ERN19956"/>
    <property type="gene ID" value="AMTR_s00071p00125640"/>
</dbReference>
<proteinExistence type="predicted"/>
<dbReference type="EMBL" id="KI392062">
    <property type="protein sequence ID" value="ERN19956.1"/>
    <property type="molecule type" value="Genomic_DNA"/>
</dbReference>
<evidence type="ECO:0000313" key="2">
    <source>
        <dbReference type="Proteomes" id="UP000017836"/>
    </source>
</evidence>
<gene>
    <name evidence="1" type="ORF">AMTR_s00071p00125640</name>
</gene>
<name>U5D2W0_AMBTC</name>
<dbReference type="AlphaFoldDB" id="U5D2W0"/>
<accession>U5D2W0</accession>